<name>A0ABD2BYR4_VESSQ</name>
<gene>
    <name evidence="1" type="ORF">V1478_001970</name>
</gene>
<reference evidence="1 2" key="1">
    <citation type="journal article" date="2024" name="Ann. Entomol. Soc. Am.">
        <title>Genomic analyses of the southern and eastern yellowjacket wasps (Hymenoptera: Vespidae) reveal evolutionary signatures of social life.</title>
        <authorList>
            <person name="Catto M.A."/>
            <person name="Caine P.B."/>
            <person name="Orr S.E."/>
            <person name="Hunt B.G."/>
            <person name="Goodisman M.A.D."/>
        </authorList>
    </citation>
    <scope>NUCLEOTIDE SEQUENCE [LARGE SCALE GENOMIC DNA]</scope>
    <source>
        <strain evidence="1">233</strain>
        <tissue evidence="1">Head and thorax</tissue>
    </source>
</reference>
<comment type="caution">
    <text evidence="1">The sequence shown here is derived from an EMBL/GenBank/DDBJ whole genome shotgun (WGS) entry which is preliminary data.</text>
</comment>
<proteinExistence type="predicted"/>
<dbReference type="AlphaFoldDB" id="A0ABD2BYR4"/>
<evidence type="ECO:0000313" key="1">
    <source>
        <dbReference type="EMBL" id="KAL2737884.1"/>
    </source>
</evidence>
<accession>A0ABD2BYR4</accession>
<dbReference type="EMBL" id="JAUDFV010000027">
    <property type="protein sequence ID" value="KAL2737884.1"/>
    <property type="molecule type" value="Genomic_DNA"/>
</dbReference>
<sequence length="170" mass="18832">MCTSSQRTKALTVIGGFLGATSTNHKGVYFSGERHDYSCHLYQCHASRLQIVICGKEFPRSQYLTFSKKGRATQLLVPPLPISCDPLTNSDLRKGISTQPIMCTSSQRTKALTVIGGFLGATSTNHVRSLRILFRRTTRLLVPPLPMSCVPLTNCDLREEISAKPIPYLF</sequence>
<dbReference type="Proteomes" id="UP001607302">
    <property type="component" value="Unassembled WGS sequence"/>
</dbReference>
<keyword evidence="2" id="KW-1185">Reference proteome</keyword>
<evidence type="ECO:0000313" key="2">
    <source>
        <dbReference type="Proteomes" id="UP001607302"/>
    </source>
</evidence>
<organism evidence="1 2">
    <name type="scientific">Vespula squamosa</name>
    <name type="common">Southern yellow jacket</name>
    <name type="synonym">Wasp</name>
    <dbReference type="NCBI Taxonomy" id="30214"/>
    <lineage>
        <taxon>Eukaryota</taxon>
        <taxon>Metazoa</taxon>
        <taxon>Ecdysozoa</taxon>
        <taxon>Arthropoda</taxon>
        <taxon>Hexapoda</taxon>
        <taxon>Insecta</taxon>
        <taxon>Pterygota</taxon>
        <taxon>Neoptera</taxon>
        <taxon>Endopterygota</taxon>
        <taxon>Hymenoptera</taxon>
        <taxon>Apocrita</taxon>
        <taxon>Aculeata</taxon>
        <taxon>Vespoidea</taxon>
        <taxon>Vespidae</taxon>
        <taxon>Vespinae</taxon>
        <taxon>Vespula</taxon>
    </lineage>
</organism>
<protein>
    <submittedName>
        <fullName evidence="1">Uncharacterized protein</fullName>
    </submittedName>
</protein>